<organism evidence="5 6">
    <name type="scientific">Curtobacterium citreum</name>
    <dbReference type="NCBI Taxonomy" id="2036"/>
    <lineage>
        <taxon>Bacteria</taxon>
        <taxon>Bacillati</taxon>
        <taxon>Actinomycetota</taxon>
        <taxon>Actinomycetes</taxon>
        <taxon>Micrococcales</taxon>
        <taxon>Microbacteriaceae</taxon>
        <taxon>Curtobacterium</taxon>
    </lineage>
</organism>
<dbReference type="InterPro" id="IPR001845">
    <property type="entry name" value="HTH_ArsR_DNA-bd_dom"/>
</dbReference>
<feature type="domain" description="HTH arsR-type" evidence="4">
    <location>
        <begin position="2"/>
        <end position="96"/>
    </location>
</feature>
<dbReference type="EMBL" id="JANVAD010000002">
    <property type="protein sequence ID" value="MCS6522126.1"/>
    <property type="molecule type" value="Genomic_DNA"/>
</dbReference>
<keyword evidence="6" id="KW-1185">Reference proteome</keyword>
<dbReference type="InterPro" id="IPR051011">
    <property type="entry name" value="Metal_resp_trans_reg"/>
</dbReference>
<gene>
    <name evidence="5" type="ORF">NYQ28_06050</name>
</gene>
<proteinExistence type="predicted"/>
<dbReference type="RefSeq" id="WP_229666829.1">
    <property type="nucleotide sequence ID" value="NZ_BMNV01000005.1"/>
</dbReference>
<dbReference type="SUPFAM" id="SSF46785">
    <property type="entry name" value="Winged helix' DNA-binding domain"/>
    <property type="match status" value="1"/>
</dbReference>
<protein>
    <submittedName>
        <fullName evidence="5">Metalloregulator ArsR/SmtB family transcription factor</fullName>
    </submittedName>
</protein>
<dbReference type="PROSITE" id="PS50987">
    <property type="entry name" value="HTH_ARSR_2"/>
    <property type="match status" value="1"/>
</dbReference>
<sequence length="100" mass="10653">MTPRANLEPAAELFKVLSSASRLHLLCLLRDHPTTVGGLAEAAGLSQPLVSQHLRTLRAAGLVAVVRHGREAEYSLADAHVAHIVADAVTHTLEEHVPLS</sequence>
<dbReference type="PANTHER" id="PTHR43132:SF6">
    <property type="entry name" value="HTH-TYPE TRANSCRIPTIONAL REPRESSOR CZRA"/>
    <property type="match status" value="1"/>
</dbReference>
<dbReference type="Pfam" id="PF01022">
    <property type="entry name" value="HTH_5"/>
    <property type="match status" value="1"/>
</dbReference>
<dbReference type="InterPro" id="IPR011991">
    <property type="entry name" value="ArsR-like_HTH"/>
</dbReference>
<dbReference type="Proteomes" id="UP001652264">
    <property type="component" value="Unassembled WGS sequence"/>
</dbReference>
<dbReference type="NCBIfam" id="NF033788">
    <property type="entry name" value="HTH_metalloreg"/>
    <property type="match status" value="1"/>
</dbReference>
<dbReference type="PRINTS" id="PR00778">
    <property type="entry name" value="HTHARSR"/>
</dbReference>
<dbReference type="PANTHER" id="PTHR43132">
    <property type="entry name" value="ARSENICAL RESISTANCE OPERON REPRESSOR ARSR-RELATED"/>
    <property type="match status" value="1"/>
</dbReference>
<evidence type="ECO:0000256" key="2">
    <source>
        <dbReference type="ARBA" id="ARBA00023125"/>
    </source>
</evidence>
<evidence type="ECO:0000313" key="6">
    <source>
        <dbReference type="Proteomes" id="UP001652264"/>
    </source>
</evidence>
<evidence type="ECO:0000256" key="1">
    <source>
        <dbReference type="ARBA" id="ARBA00023015"/>
    </source>
</evidence>
<keyword evidence="2" id="KW-0238">DNA-binding</keyword>
<accession>A0ABT2HFS8</accession>
<keyword evidence="3" id="KW-0804">Transcription</keyword>
<comment type="caution">
    <text evidence="5">The sequence shown here is derived from an EMBL/GenBank/DDBJ whole genome shotgun (WGS) entry which is preliminary data.</text>
</comment>
<dbReference type="InterPro" id="IPR036390">
    <property type="entry name" value="WH_DNA-bd_sf"/>
</dbReference>
<evidence type="ECO:0000259" key="4">
    <source>
        <dbReference type="PROSITE" id="PS50987"/>
    </source>
</evidence>
<evidence type="ECO:0000256" key="3">
    <source>
        <dbReference type="ARBA" id="ARBA00023163"/>
    </source>
</evidence>
<dbReference type="SMART" id="SM00418">
    <property type="entry name" value="HTH_ARSR"/>
    <property type="match status" value="1"/>
</dbReference>
<name>A0ABT2HFS8_9MICO</name>
<evidence type="ECO:0000313" key="5">
    <source>
        <dbReference type="EMBL" id="MCS6522126.1"/>
    </source>
</evidence>
<keyword evidence="1" id="KW-0805">Transcription regulation</keyword>
<dbReference type="CDD" id="cd00090">
    <property type="entry name" value="HTH_ARSR"/>
    <property type="match status" value="1"/>
</dbReference>
<reference evidence="5 6" key="1">
    <citation type="submission" date="2022-08" db="EMBL/GenBank/DDBJ databases">
        <title>Taxonomy of Curtobacterium flaccumfaciens.</title>
        <authorList>
            <person name="Osdaghi E."/>
            <person name="Taghavi S.M."/>
            <person name="Hamidizade M."/>
            <person name="Abachi H."/>
            <person name="Fazliarab A."/>
            <person name="Baeyen S."/>
            <person name="Portier P."/>
            <person name="Van Vaerenbergh J."/>
            <person name="Jacques M.-A."/>
        </authorList>
    </citation>
    <scope>NUCLEOTIDE SEQUENCE [LARGE SCALE GENOMIC DNA]</scope>
    <source>
        <strain evidence="5 6">LMG8786T</strain>
    </source>
</reference>
<dbReference type="GeneID" id="95323595"/>
<dbReference type="Gene3D" id="1.10.10.10">
    <property type="entry name" value="Winged helix-like DNA-binding domain superfamily/Winged helix DNA-binding domain"/>
    <property type="match status" value="1"/>
</dbReference>
<dbReference type="InterPro" id="IPR036388">
    <property type="entry name" value="WH-like_DNA-bd_sf"/>
</dbReference>